<dbReference type="InterPro" id="IPR002108">
    <property type="entry name" value="ADF-H"/>
</dbReference>
<dbReference type="Proteomes" id="UP000070544">
    <property type="component" value="Unassembled WGS sequence"/>
</dbReference>
<dbReference type="PROSITE" id="PS51263">
    <property type="entry name" value="ADF_H"/>
    <property type="match status" value="1"/>
</dbReference>
<evidence type="ECO:0000256" key="5">
    <source>
        <dbReference type="ARBA" id="ARBA00038052"/>
    </source>
</evidence>
<evidence type="ECO:0000313" key="8">
    <source>
        <dbReference type="Proteomes" id="UP000070544"/>
    </source>
</evidence>
<keyword evidence="3" id="KW-0009">Actin-binding</keyword>
<evidence type="ECO:0000256" key="4">
    <source>
        <dbReference type="ARBA" id="ARBA00023212"/>
    </source>
</evidence>
<name>A0A139AUS4_GONPJ</name>
<keyword evidence="8" id="KW-1185">Reference proteome</keyword>
<dbReference type="GO" id="GO:0030427">
    <property type="term" value="C:site of polarized growth"/>
    <property type="evidence" value="ECO:0007669"/>
    <property type="project" value="TreeGrafter"/>
</dbReference>
<dbReference type="SUPFAM" id="SSF55753">
    <property type="entry name" value="Actin depolymerizing proteins"/>
    <property type="match status" value="1"/>
</dbReference>
<dbReference type="GO" id="GO:0030833">
    <property type="term" value="P:regulation of actin filament polymerization"/>
    <property type="evidence" value="ECO:0007669"/>
    <property type="project" value="TreeGrafter"/>
</dbReference>
<comment type="subcellular location">
    <subcellularLocation>
        <location evidence="1">Cytoplasm</location>
        <location evidence="1">Cytoskeleton</location>
    </subcellularLocation>
</comment>
<dbReference type="SMART" id="SM00102">
    <property type="entry name" value="ADF"/>
    <property type="match status" value="1"/>
</dbReference>
<dbReference type="GO" id="GO:0030864">
    <property type="term" value="C:cortical actin cytoskeleton"/>
    <property type="evidence" value="ECO:0007669"/>
    <property type="project" value="TreeGrafter"/>
</dbReference>
<dbReference type="CDD" id="cd11282">
    <property type="entry name" value="ADF_coactosin_like"/>
    <property type="match status" value="1"/>
</dbReference>
<dbReference type="FunFam" id="3.40.20.10:FF:000018">
    <property type="entry name" value="Coactosin-like 1"/>
    <property type="match status" value="1"/>
</dbReference>
<dbReference type="EMBL" id="KQ965736">
    <property type="protein sequence ID" value="KXS20333.1"/>
    <property type="molecule type" value="Genomic_DNA"/>
</dbReference>
<dbReference type="Pfam" id="PF00241">
    <property type="entry name" value="Cofilin_ADF"/>
    <property type="match status" value="1"/>
</dbReference>
<dbReference type="AlphaFoldDB" id="A0A139AUS4"/>
<gene>
    <name evidence="7" type="ORF">M427DRAFT_66828</name>
</gene>
<protein>
    <submittedName>
        <fullName evidence="7">Actin depolymerizing protein</fullName>
    </submittedName>
</protein>
<evidence type="ECO:0000256" key="3">
    <source>
        <dbReference type="ARBA" id="ARBA00023203"/>
    </source>
</evidence>
<comment type="similarity">
    <text evidence="5">Belongs to the actin-binding proteins ADF family. Coactosin subfamily.</text>
</comment>
<dbReference type="PANTHER" id="PTHR10829:SF56">
    <property type="entry name" value="ADF-H DOMAIN-CONTAINING PROTEIN"/>
    <property type="match status" value="1"/>
</dbReference>
<dbReference type="PANTHER" id="PTHR10829">
    <property type="entry name" value="CORTACTIN AND DREBRIN"/>
    <property type="match status" value="1"/>
</dbReference>
<evidence type="ECO:0000259" key="6">
    <source>
        <dbReference type="PROSITE" id="PS51263"/>
    </source>
</evidence>
<dbReference type="OMA" id="WIGPNCK"/>
<dbReference type="InterPro" id="IPR029006">
    <property type="entry name" value="ADF-H/Gelsolin-like_dom_sf"/>
</dbReference>
<dbReference type="Gene3D" id="3.40.20.10">
    <property type="entry name" value="Severin"/>
    <property type="match status" value="1"/>
</dbReference>
<keyword evidence="2" id="KW-0963">Cytoplasm</keyword>
<dbReference type="GO" id="GO:0005884">
    <property type="term" value="C:actin filament"/>
    <property type="evidence" value="ECO:0007669"/>
    <property type="project" value="TreeGrafter"/>
</dbReference>
<proteinExistence type="inferred from homology"/>
<dbReference type="GO" id="GO:0051015">
    <property type="term" value="F:actin filament binding"/>
    <property type="evidence" value="ECO:0007669"/>
    <property type="project" value="TreeGrafter"/>
</dbReference>
<organism evidence="7 8">
    <name type="scientific">Gonapodya prolifera (strain JEL478)</name>
    <name type="common">Monoblepharis prolifera</name>
    <dbReference type="NCBI Taxonomy" id="1344416"/>
    <lineage>
        <taxon>Eukaryota</taxon>
        <taxon>Fungi</taxon>
        <taxon>Fungi incertae sedis</taxon>
        <taxon>Chytridiomycota</taxon>
        <taxon>Chytridiomycota incertae sedis</taxon>
        <taxon>Monoblepharidomycetes</taxon>
        <taxon>Monoblepharidales</taxon>
        <taxon>Gonapodyaceae</taxon>
        <taxon>Gonapodya</taxon>
    </lineage>
</organism>
<feature type="domain" description="ADF-H" evidence="6">
    <location>
        <begin position="1"/>
        <end position="134"/>
    </location>
</feature>
<dbReference type="OrthoDB" id="20822at2759"/>
<keyword evidence="4" id="KW-0206">Cytoskeleton</keyword>
<evidence type="ECO:0000256" key="1">
    <source>
        <dbReference type="ARBA" id="ARBA00004245"/>
    </source>
</evidence>
<accession>A0A139AUS4</accession>
<evidence type="ECO:0000313" key="7">
    <source>
        <dbReference type="EMBL" id="KXS20333.1"/>
    </source>
</evidence>
<dbReference type="STRING" id="1344416.A0A139AUS4"/>
<sequence length="163" mass="18032">MSTVADPAIAEAYEDVRNDSTPTDWLLVEYVDDKTDKLKLAAKGTGGLAEFKSRLTNDKAAFGYVRLVLSNDGLSKRAKFLLVTWVPPGVKVMRKAKVSVHISDVKQVIKVFSVEVSGSQMDELREDDILLKAKKAMGANYDRQASNYVSAHIHLHPGIIRDD</sequence>
<evidence type="ECO:0000256" key="2">
    <source>
        <dbReference type="ARBA" id="ARBA00022490"/>
    </source>
</evidence>
<reference evidence="7 8" key="1">
    <citation type="journal article" date="2015" name="Genome Biol. Evol.">
        <title>Phylogenomic analyses indicate that early fungi evolved digesting cell walls of algal ancestors of land plants.</title>
        <authorList>
            <person name="Chang Y."/>
            <person name="Wang S."/>
            <person name="Sekimoto S."/>
            <person name="Aerts A.L."/>
            <person name="Choi C."/>
            <person name="Clum A."/>
            <person name="LaButti K.M."/>
            <person name="Lindquist E.A."/>
            <person name="Yee Ngan C."/>
            <person name="Ohm R.A."/>
            <person name="Salamov A.A."/>
            <person name="Grigoriev I.V."/>
            <person name="Spatafora J.W."/>
            <person name="Berbee M.L."/>
        </authorList>
    </citation>
    <scope>NUCLEOTIDE SEQUENCE [LARGE SCALE GENOMIC DNA]</scope>
    <source>
        <strain evidence="7 8">JEL478</strain>
    </source>
</reference>